<gene>
    <name evidence="4" type="ORF">CANCADRAFT_112018</name>
</gene>
<reference evidence="5" key="1">
    <citation type="submission" date="2016-02" db="EMBL/GenBank/DDBJ databases">
        <title>Comparative genomics of biotechnologically important yeasts.</title>
        <authorList>
            <consortium name="DOE Joint Genome Institute"/>
            <person name="Riley R."/>
            <person name="Haridas S."/>
            <person name="Wolfe K.H."/>
            <person name="Lopes M.R."/>
            <person name="Hittinger C.T."/>
            <person name="Goker M."/>
            <person name="Salamov A."/>
            <person name="Wisecaver J."/>
            <person name="Long T.M."/>
            <person name="Aerts A.L."/>
            <person name="Barry K."/>
            <person name="Choi C."/>
            <person name="Clum A."/>
            <person name="Coughlan A.Y."/>
            <person name="Deshpande S."/>
            <person name="Douglass A.P."/>
            <person name="Hanson S.J."/>
            <person name="Klenk H.-P."/>
            <person name="Labutti K."/>
            <person name="Lapidus A."/>
            <person name="Lindquist E."/>
            <person name="Lipzen A."/>
            <person name="Meier-Kolthoff J.P."/>
            <person name="Ohm R.A."/>
            <person name="Otillar R.P."/>
            <person name="Pangilinan J."/>
            <person name="Peng Y."/>
            <person name="Rokas A."/>
            <person name="Rosa C.A."/>
            <person name="Scheuner C."/>
            <person name="Sibirny A.A."/>
            <person name="Slot J.C."/>
            <person name="Stielow J.B."/>
            <person name="Sun H."/>
            <person name="Kurtzman C.P."/>
            <person name="Blackwell M."/>
            <person name="Jeffries T.W."/>
            <person name="Grigoriev I.V."/>
        </authorList>
    </citation>
    <scope>NUCLEOTIDE SEQUENCE [LARGE SCALE GENOMIC DNA]</scope>
    <source>
        <strain evidence="5">NRRL Y-17796</strain>
    </source>
</reference>
<name>A0A1E4TGP7_9ASCO</name>
<feature type="domain" description="BRCT" evidence="3">
    <location>
        <begin position="96"/>
        <end position="185"/>
    </location>
</feature>
<evidence type="ECO:0000256" key="1">
    <source>
        <dbReference type="ARBA" id="ARBA00022737"/>
    </source>
</evidence>
<evidence type="ECO:0000313" key="4">
    <source>
        <dbReference type="EMBL" id="ODV90848.1"/>
    </source>
</evidence>
<feature type="region of interest" description="Disordered" evidence="2">
    <location>
        <begin position="551"/>
        <end position="610"/>
    </location>
</feature>
<evidence type="ECO:0000313" key="5">
    <source>
        <dbReference type="Proteomes" id="UP000095023"/>
    </source>
</evidence>
<dbReference type="CDD" id="cd18433">
    <property type="entry name" value="BRCT_Rad4_rpt3"/>
    <property type="match status" value="1"/>
</dbReference>
<dbReference type="Gene3D" id="3.40.50.10190">
    <property type="entry name" value="BRCT domain"/>
    <property type="match status" value="4"/>
</dbReference>
<dbReference type="CDD" id="cd17723">
    <property type="entry name" value="BRCT_Rad4_rpt4"/>
    <property type="match status" value="1"/>
</dbReference>
<dbReference type="SUPFAM" id="SSF52113">
    <property type="entry name" value="BRCT domain"/>
    <property type="match status" value="3"/>
</dbReference>
<protein>
    <recommendedName>
        <fullName evidence="3">BRCT domain-containing protein</fullName>
    </recommendedName>
</protein>
<dbReference type="SMART" id="SM00292">
    <property type="entry name" value="BRCT"/>
    <property type="match status" value="4"/>
</dbReference>
<dbReference type="GO" id="GO:0007095">
    <property type="term" value="P:mitotic G2 DNA damage checkpoint signaling"/>
    <property type="evidence" value="ECO:0007669"/>
    <property type="project" value="TreeGrafter"/>
</dbReference>
<organism evidence="4 5">
    <name type="scientific">Tortispora caseinolytica NRRL Y-17796</name>
    <dbReference type="NCBI Taxonomy" id="767744"/>
    <lineage>
        <taxon>Eukaryota</taxon>
        <taxon>Fungi</taxon>
        <taxon>Dikarya</taxon>
        <taxon>Ascomycota</taxon>
        <taxon>Saccharomycotina</taxon>
        <taxon>Trigonopsidomycetes</taxon>
        <taxon>Trigonopsidales</taxon>
        <taxon>Trigonopsidaceae</taxon>
        <taxon>Tortispora</taxon>
    </lineage>
</organism>
<dbReference type="InterPro" id="IPR059215">
    <property type="entry name" value="BRCT2_TopBP1-like"/>
</dbReference>
<keyword evidence="1" id="KW-0677">Repeat</keyword>
<dbReference type="OrthoDB" id="251770at2759"/>
<keyword evidence="5" id="KW-1185">Reference proteome</keyword>
<dbReference type="InterPro" id="IPR036420">
    <property type="entry name" value="BRCT_dom_sf"/>
</dbReference>
<evidence type="ECO:0000259" key="3">
    <source>
        <dbReference type="PROSITE" id="PS50172"/>
    </source>
</evidence>
<dbReference type="EMBL" id="KV453842">
    <property type="protein sequence ID" value="ODV90848.1"/>
    <property type="molecule type" value="Genomic_DNA"/>
</dbReference>
<dbReference type="PANTHER" id="PTHR13561:SF20">
    <property type="entry name" value="DNA TOPOISOMERASE 2-BINDING PROTEIN 1"/>
    <property type="match status" value="1"/>
</dbReference>
<dbReference type="InterPro" id="IPR001357">
    <property type="entry name" value="BRCT_dom"/>
</dbReference>
<dbReference type="AlphaFoldDB" id="A0A1E4TGP7"/>
<feature type="domain" description="BRCT" evidence="3">
    <location>
        <begin position="265"/>
        <end position="340"/>
    </location>
</feature>
<feature type="domain" description="BRCT" evidence="3">
    <location>
        <begin position="360"/>
        <end position="456"/>
    </location>
</feature>
<dbReference type="GO" id="GO:0033314">
    <property type="term" value="P:mitotic DNA replication checkpoint signaling"/>
    <property type="evidence" value="ECO:0007669"/>
    <property type="project" value="TreeGrafter"/>
</dbReference>
<dbReference type="GO" id="GO:0006270">
    <property type="term" value="P:DNA replication initiation"/>
    <property type="evidence" value="ECO:0007669"/>
    <property type="project" value="TreeGrafter"/>
</dbReference>
<dbReference type="Pfam" id="PF00533">
    <property type="entry name" value="BRCT"/>
    <property type="match status" value="1"/>
</dbReference>
<evidence type="ECO:0000256" key="2">
    <source>
        <dbReference type="SAM" id="MobiDB-lite"/>
    </source>
</evidence>
<feature type="domain" description="BRCT" evidence="3">
    <location>
        <begin position="1"/>
        <end position="76"/>
    </location>
</feature>
<proteinExistence type="predicted"/>
<dbReference type="PROSITE" id="PS50172">
    <property type="entry name" value="BRCT"/>
    <property type="match status" value="4"/>
</dbReference>
<dbReference type="CDD" id="cd17731">
    <property type="entry name" value="BRCT_TopBP1_rpt2_like"/>
    <property type="match status" value="1"/>
</dbReference>
<sequence>MPKDILTGHIFSTTSIDEIDMSRIVTQLSSMGATVRRDLTSDVTCMIVGKLLSEKYRFVAKHRPEVRMLHPDFVSEAHTLWLKGDDVDLEYLFIKHQTPVFQGLNICITGFSANNQRALLIEEIKQNGGNYHPDLSHSVTHLVASDTTSTKYSYAKKWDIPVVQAAWIHQSLKRNAVLDESYFSLEIPESDVGKGAIEVLATSPQNRALQRHDSHIVKAKRQQSTDKLWSSLVKPEGQLSTEKAQSDDIRKVMGTSMTEPESIATTGLIFSKTTFAIHGFSQKHRRILEKTIRSQGGQIVDVDSTPYPQYIVVPADGDPYLGRVKDYSKPSVLVTEWMIERSLHCKSLVYDFWGSFFPSRNIPELLNLPMCISGFEGVEFMHITKLAKIIGADMQESLKVGVTKLLIVNSANIPALTKKSSKFLLAMRAKIPIVTEQWLWNCAMSDKYISYDTNADYSWRLDLRLHELIKNRPNSDSKKKRDSGKKSILKHSRTLSLGYNEGLVNETGAERALTPTVKDDLNSFNEHATYNVDKIAVDEVYQLANLIQQAKKNDNTGPRNEHSVVAGKRKRETGNADDGQEDTSYKESSPHNPSSPNDAADTNMVRYLDNDMEAERKRIIKSLSTKS</sequence>
<accession>A0A1E4TGP7</accession>
<feature type="compositionally biased region" description="Basic and acidic residues" evidence="2">
    <location>
        <begin position="551"/>
        <end position="562"/>
    </location>
</feature>
<dbReference type="PANTHER" id="PTHR13561">
    <property type="entry name" value="DNA REPLICATION REGULATOR DPB11-RELATED"/>
    <property type="match status" value="1"/>
</dbReference>
<dbReference type="Pfam" id="PF12738">
    <property type="entry name" value="PTCB-BRCT"/>
    <property type="match status" value="2"/>
</dbReference>
<dbReference type="Proteomes" id="UP000095023">
    <property type="component" value="Unassembled WGS sequence"/>
</dbReference>